<dbReference type="Pfam" id="PF07690">
    <property type="entry name" value="MFS_1"/>
    <property type="match status" value="1"/>
</dbReference>
<comment type="subcellular location">
    <subcellularLocation>
        <location evidence="1">Cell membrane</location>
        <topology evidence="1">Multi-pass membrane protein</topology>
    </subcellularLocation>
</comment>
<evidence type="ECO:0000313" key="9">
    <source>
        <dbReference type="EMBL" id="GAA3560071.1"/>
    </source>
</evidence>
<dbReference type="EMBL" id="BAABAA010000003">
    <property type="protein sequence ID" value="GAA3560071.1"/>
    <property type="molecule type" value="Genomic_DNA"/>
</dbReference>
<evidence type="ECO:0000256" key="3">
    <source>
        <dbReference type="ARBA" id="ARBA00022475"/>
    </source>
</evidence>
<gene>
    <name evidence="9" type="ORF">GCM10022235_30450</name>
</gene>
<dbReference type="InterPro" id="IPR020846">
    <property type="entry name" value="MFS_dom"/>
</dbReference>
<dbReference type="PANTHER" id="PTHR23517">
    <property type="entry name" value="RESISTANCE PROTEIN MDTM, PUTATIVE-RELATED-RELATED"/>
    <property type="match status" value="1"/>
</dbReference>
<keyword evidence="3" id="KW-1003">Cell membrane</keyword>
<feature type="transmembrane region" description="Helical" evidence="7">
    <location>
        <begin position="137"/>
        <end position="158"/>
    </location>
</feature>
<comment type="caution">
    <text evidence="9">The sequence shown here is derived from an EMBL/GenBank/DDBJ whole genome shotgun (WGS) entry which is preliminary data.</text>
</comment>
<feature type="transmembrane region" description="Helical" evidence="7">
    <location>
        <begin position="42"/>
        <end position="65"/>
    </location>
</feature>
<keyword evidence="2" id="KW-0813">Transport</keyword>
<dbReference type="PROSITE" id="PS50850">
    <property type="entry name" value="MFS"/>
    <property type="match status" value="1"/>
</dbReference>
<dbReference type="InterPro" id="IPR011701">
    <property type="entry name" value="MFS"/>
</dbReference>
<dbReference type="InterPro" id="IPR050171">
    <property type="entry name" value="MFS_Transporters"/>
</dbReference>
<dbReference type="InterPro" id="IPR036259">
    <property type="entry name" value="MFS_trans_sf"/>
</dbReference>
<feature type="transmembrane region" description="Helical" evidence="7">
    <location>
        <begin position="12"/>
        <end position="36"/>
    </location>
</feature>
<evidence type="ECO:0000256" key="2">
    <source>
        <dbReference type="ARBA" id="ARBA00022448"/>
    </source>
</evidence>
<evidence type="ECO:0000259" key="8">
    <source>
        <dbReference type="PROSITE" id="PS50850"/>
    </source>
</evidence>
<dbReference type="Proteomes" id="UP001501222">
    <property type="component" value="Unassembled WGS sequence"/>
</dbReference>
<dbReference type="PANTHER" id="PTHR23517:SF2">
    <property type="entry name" value="MULTIDRUG RESISTANCE PROTEIN MDTH"/>
    <property type="match status" value="1"/>
</dbReference>
<dbReference type="SUPFAM" id="SSF103473">
    <property type="entry name" value="MFS general substrate transporter"/>
    <property type="match status" value="1"/>
</dbReference>
<evidence type="ECO:0000256" key="5">
    <source>
        <dbReference type="ARBA" id="ARBA00022989"/>
    </source>
</evidence>
<feature type="transmembrane region" description="Helical" evidence="7">
    <location>
        <begin position="77"/>
        <end position="95"/>
    </location>
</feature>
<accession>A0ABP6X1R1</accession>
<dbReference type="RefSeq" id="WP_344841081.1">
    <property type="nucleotide sequence ID" value="NZ_BAABAA010000003.1"/>
</dbReference>
<feature type="transmembrane region" description="Helical" evidence="7">
    <location>
        <begin position="283"/>
        <end position="316"/>
    </location>
</feature>
<name>A0ABP6X1R1_9ACTN</name>
<proteinExistence type="predicted"/>
<reference evidence="10" key="1">
    <citation type="journal article" date="2019" name="Int. J. Syst. Evol. Microbiol.">
        <title>The Global Catalogue of Microorganisms (GCM) 10K type strain sequencing project: providing services to taxonomists for standard genome sequencing and annotation.</title>
        <authorList>
            <consortium name="The Broad Institute Genomics Platform"/>
            <consortium name="The Broad Institute Genome Sequencing Center for Infectious Disease"/>
            <person name="Wu L."/>
            <person name="Ma J."/>
        </authorList>
    </citation>
    <scope>NUCLEOTIDE SEQUENCE [LARGE SCALE GENOMIC DNA]</scope>
    <source>
        <strain evidence="10">JCM 16928</strain>
    </source>
</reference>
<evidence type="ECO:0000256" key="1">
    <source>
        <dbReference type="ARBA" id="ARBA00004651"/>
    </source>
</evidence>
<dbReference type="Gene3D" id="1.20.1250.20">
    <property type="entry name" value="MFS general substrate transporter like domains"/>
    <property type="match status" value="1"/>
</dbReference>
<feature type="transmembrane region" description="Helical" evidence="7">
    <location>
        <begin position="241"/>
        <end position="262"/>
    </location>
</feature>
<evidence type="ECO:0000313" key="10">
    <source>
        <dbReference type="Proteomes" id="UP001501222"/>
    </source>
</evidence>
<keyword evidence="5 7" id="KW-1133">Transmembrane helix</keyword>
<feature type="transmembrane region" description="Helical" evidence="7">
    <location>
        <begin position="164"/>
        <end position="188"/>
    </location>
</feature>
<protein>
    <submittedName>
        <fullName evidence="9">MFS transporter</fullName>
    </submittedName>
</protein>
<keyword evidence="4 7" id="KW-0812">Transmembrane</keyword>
<evidence type="ECO:0000256" key="4">
    <source>
        <dbReference type="ARBA" id="ARBA00022692"/>
    </source>
</evidence>
<evidence type="ECO:0000256" key="6">
    <source>
        <dbReference type="ARBA" id="ARBA00023136"/>
    </source>
</evidence>
<organism evidence="9 10">
    <name type="scientific">Kribbella ginsengisoli</name>
    <dbReference type="NCBI Taxonomy" id="363865"/>
    <lineage>
        <taxon>Bacteria</taxon>
        <taxon>Bacillati</taxon>
        <taxon>Actinomycetota</taxon>
        <taxon>Actinomycetes</taxon>
        <taxon>Propionibacteriales</taxon>
        <taxon>Kribbellaceae</taxon>
        <taxon>Kribbella</taxon>
    </lineage>
</organism>
<sequence length="406" mass="42326">MKGLIPEPGPLRPLALATLLSRVGNGLLMTVSVLYFNRIVGLSIAQIGLGLTIAGLFGLLAGIPLGHLADRRGPRTLFVLLGGSVAVLSLAYLLVQTFWQFLAVAIVLTILDRGAGSVRAALIGAVTTGTGRVAARAYLRAITNIGITVGAGVGALALHFDTAAAYRTMFVLDSVLTLSSAFIILAIPRVAPQPKSEDGPVWIALRDRGYLAVAALNAGMSIHYAVLDVAIPLWVVDHTEAPRWTIALLLVVNTIVVSLFQVRSSRGIADPTSAARATRQAGWLLLASMALFAGASGGGVAVAVALLVLGAFVQVIGELLQSSGSFLLSYDLAPNHAQGQYQGVWGTSMSISTMVAPTVLALLPLGLGVPGWIILGVWFAVIGVLFVPVVRWAATRQHQQVTTQAG</sequence>
<keyword evidence="10" id="KW-1185">Reference proteome</keyword>
<feature type="domain" description="Major facilitator superfamily (MFS) profile" evidence="8">
    <location>
        <begin position="10"/>
        <end position="395"/>
    </location>
</feature>
<keyword evidence="6 7" id="KW-0472">Membrane</keyword>
<feature type="transmembrane region" description="Helical" evidence="7">
    <location>
        <begin position="209"/>
        <end position="235"/>
    </location>
</feature>
<evidence type="ECO:0000256" key="7">
    <source>
        <dbReference type="SAM" id="Phobius"/>
    </source>
</evidence>
<feature type="transmembrane region" description="Helical" evidence="7">
    <location>
        <begin position="369"/>
        <end position="390"/>
    </location>
</feature>